<keyword evidence="2" id="KW-0449">Lipoprotein</keyword>
<feature type="signal peptide" evidence="2">
    <location>
        <begin position="1"/>
        <end position="21"/>
    </location>
</feature>
<dbReference type="Pfam" id="PF02321">
    <property type="entry name" value="OEP"/>
    <property type="match status" value="2"/>
</dbReference>
<evidence type="ECO:0000256" key="1">
    <source>
        <dbReference type="ARBA" id="ARBA00007613"/>
    </source>
</evidence>
<keyword evidence="4" id="KW-1185">Reference proteome</keyword>
<keyword evidence="2" id="KW-0564">Palmitate</keyword>
<dbReference type="NCBIfam" id="TIGR01845">
    <property type="entry name" value="outer_NodT"/>
    <property type="match status" value="1"/>
</dbReference>
<dbReference type="Gene3D" id="2.20.200.10">
    <property type="entry name" value="Outer membrane efflux proteins (OEP)"/>
    <property type="match status" value="1"/>
</dbReference>
<accession>A0A917YTL5</accession>
<reference evidence="3" key="2">
    <citation type="submission" date="2020-09" db="EMBL/GenBank/DDBJ databases">
        <authorList>
            <person name="Sun Q."/>
            <person name="Zhou Y."/>
        </authorList>
    </citation>
    <scope>NUCLEOTIDE SEQUENCE</scope>
    <source>
        <strain evidence="3">CGMCC 1.7086</strain>
    </source>
</reference>
<dbReference type="SUPFAM" id="SSF56954">
    <property type="entry name" value="Outer membrane efflux proteins (OEP)"/>
    <property type="match status" value="1"/>
</dbReference>
<dbReference type="AlphaFoldDB" id="A0A917YTL5"/>
<name>A0A917YTL5_9ALTE</name>
<dbReference type="RefSeq" id="WP_188691057.1">
    <property type="nucleotide sequence ID" value="NZ_BMLS01000001.1"/>
</dbReference>
<protein>
    <submittedName>
        <fullName evidence="3">Outer membrane protein</fullName>
    </submittedName>
</protein>
<dbReference type="GO" id="GO:0015562">
    <property type="term" value="F:efflux transmembrane transporter activity"/>
    <property type="evidence" value="ECO:0007669"/>
    <property type="project" value="InterPro"/>
</dbReference>
<evidence type="ECO:0000313" key="3">
    <source>
        <dbReference type="EMBL" id="GGO66180.1"/>
    </source>
</evidence>
<dbReference type="Proteomes" id="UP000606935">
    <property type="component" value="Unassembled WGS sequence"/>
</dbReference>
<dbReference type="GO" id="GO:0009279">
    <property type="term" value="C:cell outer membrane"/>
    <property type="evidence" value="ECO:0007669"/>
    <property type="project" value="UniProtKB-SubCell"/>
</dbReference>
<dbReference type="EMBL" id="BMLS01000001">
    <property type="protein sequence ID" value="GGO66180.1"/>
    <property type="molecule type" value="Genomic_DNA"/>
</dbReference>
<dbReference type="PANTHER" id="PTHR30203">
    <property type="entry name" value="OUTER MEMBRANE CATION EFFLUX PROTEIN"/>
    <property type="match status" value="1"/>
</dbReference>
<organism evidence="3 4">
    <name type="scientific">Bowmanella pacifica</name>
    <dbReference type="NCBI Taxonomy" id="502051"/>
    <lineage>
        <taxon>Bacteria</taxon>
        <taxon>Pseudomonadati</taxon>
        <taxon>Pseudomonadota</taxon>
        <taxon>Gammaproteobacteria</taxon>
        <taxon>Alteromonadales</taxon>
        <taxon>Alteromonadaceae</taxon>
        <taxon>Bowmanella</taxon>
    </lineage>
</organism>
<reference evidence="3" key="1">
    <citation type="journal article" date="2014" name="Int. J. Syst. Evol. Microbiol.">
        <title>Complete genome sequence of Corynebacterium casei LMG S-19264T (=DSM 44701T), isolated from a smear-ripened cheese.</title>
        <authorList>
            <consortium name="US DOE Joint Genome Institute (JGI-PGF)"/>
            <person name="Walter F."/>
            <person name="Albersmeier A."/>
            <person name="Kalinowski J."/>
            <person name="Ruckert C."/>
        </authorList>
    </citation>
    <scope>NUCLEOTIDE SEQUENCE</scope>
    <source>
        <strain evidence="3">CGMCC 1.7086</strain>
    </source>
</reference>
<evidence type="ECO:0000313" key="4">
    <source>
        <dbReference type="Proteomes" id="UP000606935"/>
    </source>
</evidence>
<comment type="caution">
    <text evidence="3">The sequence shown here is derived from an EMBL/GenBank/DDBJ whole genome shotgun (WGS) entry which is preliminary data.</text>
</comment>
<sequence>MGKFNLTALAGLMLLSGCSMAPNYQLPEVAMADVYMHSGAQGTEQSSTFSQSWWTSFEDAELNQLVEAAQQQNITLKIASERIQSAQAYQQSVASFKVPSLSVSGGYADIRLSQNEAMMGKVVSGVALPDMLGGGKLSLMSKDQQDFTLGLNASWELDLFGRIDSLSQAASIGVEQANIMKNATNTLITAEVINNYLQYRGAEERIAIARVNIQEQQQTLQLVESLTRHGYGSELDVANAKAALATTRSSLPMLETAKSVHLNRLAILLGENIAQTQGRFSPLPLPAMNALVPTGLPSELLTRRPDIAMAERTVAAQNQQVGAAIASQYPSFFLTGAPSLVAGDFGDLFEADSSSWVLGAGFSWNLFDGGRTEALLKMQQAGFNEAVLNYQNTVNAAINEVETALKAYANGQQYHQHMTEANNQAQSAVDKATALYRAGLVNHLAVLDAQRQKNQLQDAEVVARLNTATNVVLLHKALGGNWSVTPVPAP</sequence>
<gene>
    <name evidence="3" type="ORF">GCM10010982_09770</name>
</gene>
<feature type="chain" id="PRO_5038155598" evidence="2">
    <location>
        <begin position="22"/>
        <end position="490"/>
    </location>
</feature>
<dbReference type="InterPro" id="IPR003423">
    <property type="entry name" value="OMP_efflux"/>
</dbReference>
<dbReference type="PROSITE" id="PS51257">
    <property type="entry name" value="PROKAR_LIPOPROTEIN"/>
    <property type="match status" value="1"/>
</dbReference>
<keyword evidence="2" id="KW-0812">Transmembrane</keyword>
<dbReference type="PANTHER" id="PTHR30203:SF25">
    <property type="entry name" value="OUTER MEMBRANE PROTEIN-RELATED"/>
    <property type="match status" value="1"/>
</dbReference>
<keyword evidence="2" id="KW-0732">Signal</keyword>
<dbReference type="Gene3D" id="1.20.1600.10">
    <property type="entry name" value="Outer membrane efflux proteins (OEP)"/>
    <property type="match status" value="1"/>
</dbReference>
<keyword evidence="2" id="KW-1134">Transmembrane beta strand</keyword>
<comment type="subcellular location">
    <subcellularLocation>
        <location evidence="2">Cell outer membrane</location>
        <topology evidence="2">Lipid-anchor</topology>
    </subcellularLocation>
</comment>
<keyword evidence="2" id="KW-0472">Membrane</keyword>
<dbReference type="InterPro" id="IPR010131">
    <property type="entry name" value="MdtP/NodT-like"/>
</dbReference>
<proteinExistence type="inferred from homology"/>
<evidence type="ECO:0000256" key="2">
    <source>
        <dbReference type="RuleBase" id="RU362097"/>
    </source>
</evidence>
<comment type="similarity">
    <text evidence="1 2">Belongs to the outer membrane factor (OMF) (TC 1.B.17) family.</text>
</comment>